<dbReference type="EMBL" id="MU006109">
    <property type="protein sequence ID" value="KAF2835450.1"/>
    <property type="molecule type" value="Genomic_DNA"/>
</dbReference>
<dbReference type="AlphaFoldDB" id="A0A9P4S471"/>
<sequence length="423" mass="45390">MKKTLLLCFIHGFKGGDDTFGMFPSHLKAILSHALPKVNVEAITYPKYETRGDLTDCVGRFKEWLQNKVIDLEVANGTPSPTIDPSVRVVLIGHSMGGIVAAETIISITSDQPVPPSPSLSGTSRPSTPPRSSFMFPTIHALIAFDTPYLGISPSVVAHGASEHWNTATAAYNAYTNLSSLWGAKSPAPSSPPVDASHMLPPAGNAPTSSTAAADAAAAPLWQRWGKYAMFAGAAGAVAAGGAAAYVKREAISEGWNWVGSHLEFVGCLARGAEMEKRVKTITALSKEYNFLFADMYTKLGLAAVKSQNVAQSSQQAAAARTFCTLPRDKENRERWIACVNDKATAETTAHMTMFEPKNNPGYYGMSEGTKELLVEWTIGAPWYQESEGKGEHVILGDDVEMVEGEDVSDEMGLGVEEGFQRV</sequence>
<dbReference type="InterPro" id="IPR000073">
    <property type="entry name" value="AB_hydrolase_1"/>
</dbReference>
<dbReference type="Gene3D" id="3.40.50.1820">
    <property type="entry name" value="alpha/beta hydrolase"/>
    <property type="match status" value="1"/>
</dbReference>
<feature type="domain" description="AB hydrolase-1" evidence="2">
    <location>
        <begin position="9"/>
        <end position="223"/>
    </location>
</feature>
<reference evidence="3" key="1">
    <citation type="journal article" date="2020" name="Stud. Mycol.">
        <title>101 Dothideomycetes genomes: a test case for predicting lifestyles and emergence of pathogens.</title>
        <authorList>
            <person name="Haridas S."/>
            <person name="Albert R."/>
            <person name="Binder M."/>
            <person name="Bloem J."/>
            <person name="Labutti K."/>
            <person name="Salamov A."/>
            <person name="Andreopoulos B."/>
            <person name="Baker S."/>
            <person name="Barry K."/>
            <person name="Bills G."/>
            <person name="Bluhm B."/>
            <person name="Cannon C."/>
            <person name="Castanera R."/>
            <person name="Culley D."/>
            <person name="Daum C."/>
            <person name="Ezra D."/>
            <person name="Gonzalez J."/>
            <person name="Henrissat B."/>
            <person name="Kuo A."/>
            <person name="Liang C."/>
            <person name="Lipzen A."/>
            <person name="Lutzoni F."/>
            <person name="Magnuson J."/>
            <person name="Mondo S."/>
            <person name="Nolan M."/>
            <person name="Ohm R."/>
            <person name="Pangilinan J."/>
            <person name="Park H.-J."/>
            <person name="Ramirez L."/>
            <person name="Alfaro M."/>
            <person name="Sun H."/>
            <person name="Tritt A."/>
            <person name="Yoshinaga Y."/>
            <person name="Zwiers L.-H."/>
            <person name="Turgeon B."/>
            <person name="Goodwin S."/>
            <person name="Spatafora J."/>
            <person name="Crous P."/>
            <person name="Grigoriev I."/>
        </authorList>
    </citation>
    <scope>NUCLEOTIDE SEQUENCE</scope>
    <source>
        <strain evidence="3">CBS 101060</strain>
    </source>
</reference>
<dbReference type="InterPro" id="IPR029058">
    <property type="entry name" value="AB_hydrolase_fold"/>
</dbReference>
<keyword evidence="4" id="KW-1185">Reference proteome</keyword>
<dbReference type="SUPFAM" id="SSF53474">
    <property type="entry name" value="alpha/beta-Hydrolases"/>
    <property type="match status" value="1"/>
</dbReference>
<dbReference type="PANTHER" id="PTHR47842">
    <property type="entry name" value="EXPRESSED PROTEIN"/>
    <property type="match status" value="1"/>
</dbReference>
<proteinExistence type="predicted"/>
<dbReference type="OrthoDB" id="442243at2759"/>
<accession>A0A9P4S471</accession>
<protein>
    <recommendedName>
        <fullName evidence="2">AB hydrolase-1 domain-containing protein</fullName>
    </recommendedName>
</protein>
<evidence type="ECO:0000259" key="2">
    <source>
        <dbReference type="Pfam" id="PF12697"/>
    </source>
</evidence>
<evidence type="ECO:0000313" key="4">
    <source>
        <dbReference type="Proteomes" id="UP000799429"/>
    </source>
</evidence>
<feature type="compositionally biased region" description="Low complexity" evidence="1">
    <location>
        <begin position="119"/>
        <end position="129"/>
    </location>
</feature>
<name>A0A9P4S471_9PEZI</name>
<organism evidence="3 4">
    <name type="scientific">Patellaria atrata CBS 101060</name>
    <dbReference type="NCBI Taxonomy" id="1346257"/>
    <lineage>
        <taxon>Eukaryota</taxon>
        <taxon>Fungi</taxon>
        <taxon>Dikarya</taxon>
        <taxon>Ascomycota</taxon>
        <taxon>Pezizomycotina</taxon>
        <taxon>Dothideomycetes</taxon>
        <taxon>Dothideomycetes incertae sedis</taxon>
        <taxon>Patellariales</taxon>
        <taxon>Patellariaceae</taxon>
        <taxon>Patellaria</taxon>
    </lineage>
</organism>
<comment type="caution">
    <text evidence="3">The sequence shown here is derived from an EMBL/GenBank/DDBJ whole genome shotgun (WGS) entry which is preliminary data.</text>
</comment>
<evidence type="ECO:0000313" key="3">
    <source>
        <dbReference type="EMBL" id="KAF2835450.1"/>
    </source>
</evidence>
<gene>
    <name evidence="3" type="ORF">M501DRAFT_1008617</name>
</gene>
<evidence type="ECO:0000256" key="1">
    <source>
        <dbReference type="SAM" id="MobiDB-lite"/>
    </source>
</evidence>
<dbReference type="PANTHER" id="PTHR47842:SF1">
    <property type="entry name" value="DUF676 DOMAIN-CONTAINING PROTEIN"/>
    <property type="match status" value="1"/>
</dbReference>
<dbReference type="Proteomes" id="UP000799429">
    <property type="component" value="Unassembled WGS sequence"/>
</dbReference>
<dbReference type="Pfam" id="PF12697">
    <property type="entry name" value="Abhydrolase_6"/>
    <property type="match status" value="1"/>
</dbReference>
<feature type="region of interest" description="Disordered" evidence="1">
    <location>
        <begin position="110"/>
        <end position="129"/>
    </location>
</feature>